<evidence type="ECO:0000313" key="1">
    <source>
        <dbReference type="EMBL" id="KAH3781904.1"/>
    </source>
</evidence>
<comment type="caution">
    <text evidence="1">The sequence shown here is derived from an EMBL/GenBank/DDBJ whole genome shotgun (WGS) entry which is preliminary data.</text>
</comment>
<dbReference type="Gene3D" id="3.60.10.10">
    <property type="entry name" value="Endonuclease/exonuclease/phosphatase"/>
    <property type="match status" value="1"/>
</dbReference>
<dbReference type="EMBL" id="JAIWYP010000008">
    <property type="protein sequence ID" value="KAH3781904.1"/>
    <property type="molecule type" value="Genomic_DNA"/>
</dbReference>
<protein>
    <submittedName>
        <fullName evidence="1">Uncharacterized protein</fullName>
    </submittedName>
</protein>
<name>A0A9D4EM45_DREPO</name>
<keyword evidence="2" id="KW-1185">Reference proteome</keyword>
<gene>
    <name evidence="1" type="ORF">DPMN_159813</name>
</gene>
<proteinExistence type="predicted"/>
<reference evidence="1" key="1">
    <citation type="journal article" date="2019" name="bioRxiv">
        <title>The Genome of the Zebra Mussel, Dreissena polymorpha: A Resource for Invasive Species Research.</title>
        <authorList>
            <person name="McCartney M.A."/>
            <person name="Auch B."/>
            <person name="Kono T."/>
            <person name="Mallez S."/>
            <person name="Zhang Y."/>
            <person name="Obille A."/>
            <person name="Becker A."/>
            <person name="Abrahante J.E."/>
            <person name="Garbe J."/>
            <person name="Badalamenti J.P."/>
            <person name="Herman A."/>
            <person name="Mangelson H."/>
            <person name="Liachko I."/>
            <person name="Sullivan S."/>
            <person name="Sone E.D."/>
            <person name="Koren S."/>
            <person name="Silverstein K.A.T."/>
            <person name="Beckman K.B."/>
            <person name="Gohl D.M."/>
        </authorList>
    </citation>
    <scope>NUCLEOTIDE SEQUENCE</scope>
    <source>
        <strain evidence="1">Duluth1</strain>
        <tissue evidence="1">Whole animal</tissue>
    </source>
</reference>
<dbReference type="InterPro" id="IPR036691">
    <property type="entry name" value="Endo/exonu/phosph_ase_sf"/>
</dbReference>
<evidence type="ECO:0000313" key="2">
    <source>
        <dbReference type="Proteomes" id="UP000828390"/>
    </source>
</evidence>
<dbReference type="AlphaFoldDB" id="A0A9D4EM45"/>
<dbReference type="Proteomes" id="UP000828390">
    <property type="component" value="Unassembled WGS sequence"/>
</dbReference>
<dbReference type="SUPFAM" id="SSF56219">
    <property type="entry name" value="DNase I-like"/>
    <property type="match status" value="1"/>
</dbReference>
<accession>A0A9D4EM45</accession>
<sequence length="92" mass="10677">MKEARSQGKKAWIAYDTLFVDGKPVRDKECVGDELRVLSWNVHGLTALKRDSVDFINIVAKHDIIFLYETWTSDSSVVDIPGYKSFNFYRKF</sequence>
<organism evidence="1 2">
    <name type="scientific">Dreissena polymorpha</name>
    <name type="common">Zebra mussel</name>
    <name type="synonym">Mytilus polymorpha</name>
    <dbReference type="NCBI Taxonomy" id="45954"/>
    <lineage>
        <taxon>Eukaryota</taxon>
        <taxon>Metazoa</taxon>
        <taxon>Spiralia</taxon>
        <taxon>Lophotrochozoa</taxon>
        <taxon>Mollusca</taxon>
        <taxon>Bivalvia</taxon>
        <taxon>Autobranchia</taxon>
        <taxon>Heteroconchia</taxon>
        <taxon>Euheterodonta</taxon>
        <taxon>Imparidentia</taxon>
        <taxon>Neoheterodontei</taxon>
        <taxon>Myida</taxon>
        <taxon>Dreissenoidea</taxon>
        <taxon>Dreissenidae</taxon>
        <taxon>Dreissena</taxon>
    </lineage>
</organism>
<reference evidence="1" key="2">
    <citation type="submission" date="2020-11" db="EMBL/GenBank/DDBJ databases">
        <authorList>
            <person name="McCartney M.A."/>
            <person name="Auch B."/>
            <person name="Kono T."/>
            <person name="Mallez S."/>
            <person name="Becker A."/>
            <person name="Gohl D.M."/>
            <person name="Silverstein K.A.T."/>
            <person name="Koren S."/>
            <person name="Bechman K.B."/>
            <person name="Herman A."/>
            <person name="Abrahante J.E."/>
            <person name="Garbe J."/>
        </authorList>
    </citation>
    <scope>NUCLEOTIDE SEQUENCE</scope>
    <source>
        <strain evidence="1">Duluth1</strain>
        <tissue evidence="1">Whole animal</tissue>
    </source>
</reference>